<reference evidence="1" key="1">
    <citation type="thesis" date="2021" institute="BYU ScholarsArchive" country="Provo, UT, USA">
        <title>Applications of and Algorithms for Genome Assembly and Genomic Analyses with an Emphasis on Marine Teleosts.</title>
        <authorList>
            <person name="Pickett B.D."/>
        </authorList>
    </citation>
    <scope>NUCLEOTIDE SEQUENCE</scope>
    <source>
        <strain evidence="1">HI-2016</strain>
    </source>
</reference>
<keyword evidence="2" id="KW-1185">Reference proteome</keyword>
<dbReference type="OrthoDB" id="8300381at2759"/>
<protein>
    <submittedName>
        <fullName evidence="1">Uncharacterized protein</fullName>
    </submittedName>
</protein>
<dbReference type="AlphaFoldDB" id="A0A8T2NMV4"/>
<dbReference type="EMBL" id="JAFBMS010000036">
    <property type="protein sequence ID" value="KAG9341364.1"/>
    <property type="molecule type" value="Genomic_DNA"/>
</dbReference>
<name>A0A8T2NMV4_9TELE</name>
<organism evidence="1 2">
    <name type="scientific">Albula glossodonta</name>
    <name type="common">roundjaw bonefish</name>
    <dbReference type="NCBI Taxonomy" id="121402"/>
    <lineage>
        <taxon>Eukaryota</taxon>
        <taxon>Metazoa</taxon>
        <taxon>Chordata</taxon>
        <taxon>Craniata</taxon>
        <taxon>Vertebrata</taxon>
        <taxon>Euteleostomi</taxon>
        <taxon>Actinopterygii</taxon>
        <taxon>Neopterygii</taxon>
        <taxon>Teleostei</taxon>
        <taxon>Albuliformes</taxon>
        <taxon>Albulidae</taxon>
        <taxon>Albula</taxon>
    </lineage>
</organism>
<evidence type="ECO:0000313" key="2">
    <source>
        <dbReference type="Proteomes" id="UP000824540"/>
    </source>
</evidence>
<comment type="caution">
    <text evidence="1">The sequence shown here is derived from an EMBL/GenBank/DDBJ whole genome shotgun (WGS) entry which is preliminary data.</text>
</comment>
<gene>
    <name evidence="1" type="ORF">JZ751_019470</name>
</gene>
<proteinExistence type="predicted"/>
<dbReference type="Proteomes" id="UP000824540">
    <property type="component" value="Unassembled WGS sequence"/>
</dbReference>
<sequence length="64" mass="7154">MCVLGETVMDMQKKIFTLMERRVEAPFQIGCSGQSGAAEACWAHNPESLLYFYTVCHSLGKLLL</sequence>
<accession>A0A8T2NMV4</accession>
<evidence type="ECO:0000313" key="1">
    <source>
        <dbReference type="EMBL" id="KAG9341364.1"/>
    </source>
</evidence>